<dbReference type="Gene3D" id="2.60.120.260">
    <property type="entry name" value="Galactose-binding domain-like"/>
    <property type="match status" value="2"/>
</dbReference>
<accession>A0ABM0K2G2</accession>
<dbReference type="PRINTS" id="PR00742">
    <property type="entry name" value="GLHYDRLASE35"/>
</dbReference>
<dbReference type="InterPro" id="IPR001944">
    <property type="entry name" value="Glycoside_Hdrlase_35"/>
</dbReference>
<dbReference type="InterPro" id="IPR031330">
    <property type="entry name" value="Gly_Hdrlase_35_cat"/>
</dbReference>
<feature type="domain" description="Beta-galactosidase galactose-binding" evidence="9">
    <location>
        <begin position="547"/>
        <end position="604"/>
    </location>
</feature>
<dbReference type="PANTHER" id="PTHR23421">
    <property type="entry name" value="BETA-GALACTOSIDASE RELATED"/>
    <property type="match status" value="1"/>
</dbReference>
<dbReference type="InterPro" id="IPR008979">
    <property type="entry name" value="Galactose-bd-like_sf"/>
</dbReference>
<proteinExistence type="inferred from homology"/>
<dbReference type="Proteomes" id="UP000694888">
    <property type="component" value="Unplaced"/>
</dbReference>
<name>A0ABM0K2G2_APLCA</name>
<feature type="signal peptide" evidence="6">
    <location>
        <begin position="1"/>
        <end position="29"/>
    </location>
</feature>
<dbReference type="GeneID" id="101863293"/>
<dbReference type="PROSITE" id="PS01182">
    <property type="entry name" value="GLYCOSYL_HYDROL_F35"/>
    <property type="match status" value="1"/>
</dbReference>
<dbReference type="RefSeq" id="XP_005107165.2">
    <property type="nucleotide sequence ID" value="XM_005107108.2"/>
</dbReference>
<dbReference type="SUPFAM" id="SSF49785">
    <property type="entry name" value="Galactose-binding domain-like"/>
    <property type="match status" value="1"/>
</dbReference>
<organism evidence="10 11">
    <name type="scientific">Aplysia californica</name>
    <name type="common">California sea hare</name>
    <dbReference type="NCBI Taxonomy" id="6500"/>
    <lineage>
        <taxon>Eukaryota</taxon>
        <taxon>Metazoa</taxon>
        <taxon>Spiralia</taxon>
        <taxon>Lophotrochozoa</taxon>
        <taxon>Mollusca</taxon>
        <taxon>Gastropoda</taxon>
        <taxon>Heterobranchia</taxon>
        <taxon>Euthyneura</taxon>
        <taxon>Tectipleura</taxon>
        <taxon>Aplysiida</taxon>
        <taxon>Aplysioidea</taxon>
        <taxon>Aplysiidae</taxon>
        <taxon>Aplysia</taxon>
    </lineage>
</organism>
<dbReference type="RefSeq" id="XP_035827983.1">
    <property type="nucleotide sequence ID" value="XM_035972090.1"/>
</dbReference>
<dbReference type="InterPro" id="IPR019801">
    <property type="entry name" value="Glyco_hydro_35_CS"/>
</dbReference>
<evidence type="ECO:0000313" key="11">
    <source>
        <dbReference type="RefSeq" id="XP_005107165.2"/>
    </source>
</evidence>
<evidence type="ECO:0000256" key="5">
    <source>
        <dbReference type="RuleBase" id="RU003679"/>
    </source>
</evidence>
<dbReference type="Pfam" id="PF01301">
    <property type="entry name" value="Glyco_hydro_35"/>
    <property type="match status" value="1"/>
</dbReference>
<evidence type="ECO:0000256" key="1">
    <source>
        <dbReference type="ARBA" id="ARBA00009809"/>
    </source>
</evidence>
<evidence type="ECO:0000259" key="8">
    <source>
        <dbReference type="Pfam" id="PF21317"/>
    </source>
</evidence>
<dbReference type="InterPro" id="IPR048913">
    <property type="entry name" value="BetaGal_gal-bd"/>
</dbReference>
<evidence type="ECO:0000259" key="9">
    <source>
        <dbReference type="Pfam" id="PF21467"/>
    </source>
</evidence>
<dbReference type="Gene3D" id="3.20.20.80">
    <property type="entry name" value="Glycosidases"/>
    <property type="match status" value="1"/>
</dbReference>
<reference evidence="11 12" key="1">
    <citation type="submission" date="2025-05" db="UniProtKB">
        <authorList>
            <consortium name="RefSeq"/>
        </authorList>
    </citation>
    <scope>IDENTIFICATION</scope>
</reference>
<dbReference type="InterPro" id="IPR048912">
    <property type="entry name" value="BetaGal1-like_ABD1"/>
</dbReference>
<feature type="domain" description="Glycoside hydrolase 35 catalytic" evidence="7">
    <location>
        <begin position="41"/>
        <end position="359"/>
    </location>
</feature>
<dbReference type="SUPFAM" id="SSF51445">
    <property type="entry name" value="(Trans)glycosidases"/>
    <property type="match status" value="1"/>
</dbReference>
<protein>
    <recommendedName>
        <fullName evidence="4">Beta-galactosidase</fullName>
        <ecNumber evidence="4">3.2.1.23</ecNumber>
    </recommendedName>
</protein>
<comment type="similarity">
    <text evidence="1 5">Belongs to the glycosyl hydrolase 35 family.</text>
</comment>
<dbReference type="InterPro" id="IPR017853">
    <property type="entry name" value="GH"/>
</dbReference>
<feature type="domain" description="Beta-galactosidase 1-like first all-beta" evidence="8">
    <location>
        <begin position="406"/>
        <end position="516"/>
    </location>
</feature>
<sequence length="663" mass="74395">MAVSTFASIMNSSLFIIVCVFLLGAKVSCERTFEVGYQNDTFLKDGKPFRYVAGSFHYSRVHPYYWEDRFVKMRAAGLNAAQVYVPWNVHEKTPGVFTWDGASDLGRFLSLAQKNDLVVLLRLGPYICGEWEFGGLPAWLLNENPDMFFRTSDNSYMRFVSRWYEQLLEKIKPSLYINGGPVVMVQIENEYGSYFACDRAYTASLRDKVREILGNDVVIYTTDGAGDGYLKCGAVPGVYATVDFGTTLDPAASFKAQRDYEPHGPLVNSEFYTGWLDHWGYPHSTTDRTRVAKSLDLLLAYQANINMYMYIGGTNFGFYNGANSPPYQPVPTSYDYDAPITEAGDITEKFYAVRDIVSKYLPLPHIPIPANTTKTAYGVVPMSFVSTVQDALSVLCPEGPVRTAYPIPMERIKFYFGFILYRFILTKDYSSPTILYTRGIRDRAVVMVNAVPFGILKREFQMSVNITGSKGQAVDILVENQGRIGFSTNMNFNIKGIVENVTLGGELVSDWWMYPLHLENINGTTNIPRKLTHSVAPHSSDGTMTTPSIYVGEIDMPGSTEPQDSYLDPRPWGKGQAIINNFNLGRYWPKRGPQVTLYVPKPVFVNPPAVNRLYLFEVDSAPCFDSTGDDGCNVTFTDTAYIDGPNTPDTVSSKFESYKLTHH</sequence>
<dbReference type="PIRSF" id="PIRSF006336">
    <property type="entry name" value="B-gal"/>
    <property type="match status" value="1"/>
</dbReference>
<gene>
    <name evidence="11 12" type="primary">LOC101863293</name>
</gene>
<evidence type="ECO:0000313" key="12">
    <source>
        <dbReference type="RefSeq" id="XP_035827983.1"/>
    </source>
</evidence>
<evidence type="ECO:0000256" key="2">
    <source>
        <dbReference type="ARBA" id="ARBA00022801"/>
    </source>
</evidence>
<evidence type="ECO:0000256" key="6">
    <source>
        <dbReference type="SAM" id="SignalP"/>
    </source>
</evidence>
<comment type="catalytic activity">
    <reaction evidence="4">
        <text>Hydrolysis of terminal non-reducing beta-D-galactose residues in beta-D-galactosides.</text>
        <dbReference type="EC" id="3.2.1.23"/>
    </reaction>
</comment>
<dbReference type="EC" id="3.2.1.23" evidence="4"/>
<evidence type="ECO:0000256" key="4">
    <source>
        <dbReference type="RuleBase" id="RU000675"/>
    </source>
</evidence>
<keyword evidence="10" id="KW-1185">Reference proteome</keyword>
<keyword evidence="3 4" id="KW-0326">Glycosidase</keyword>
<dbReference type="InterPro" id="IPR026283">
    <property type="entry name" value="B-gal_1-like"/>
</dbReference>
<evidence type="ECO:0000256" key="3">
    <source>
        <dbReference type="ARBA" id="ARBA00023295"/>
    </source>
</evidence>
<evidence type="ECO:0000259" key="7">
    <source>
        <dbReference type="Pfam" id="PF01301"/>
    </source>
</evidence>
<feature type="chain" id="PRO_5045021123" description="Beta-galactosidase" evidence="6">
    <location>
        <begin position="30"/>
        <end position="663"/>
    </location>
</feature>
<dbReference type="Pfam" id="PF21317">
    <property type="entry name" value="BetaGal_ABD_1"/>
    <property type="match status" value="1"/>
</dbReference>
<keyword evidence="2 4" id="KW-0378">Hydrolase</keyword>
<keyword evidence="6" id="KW-0732">Signal</keyword>
<dbReference type="Pfam" id="PF21467">
    <property type="entry name" value="BetaGal_gal-bd"/>
    <property type="match status" value="1"/>
</dbReference>
<evidence type="ECO:0000313" key="10">
    <source>
        <dbReference type="Proteomes" id="UP000694888"/>
    </source>
</evidence>